<name>A0A8J3S9E8_PLARO</name>
<gene>
    <name evidence="3" type="ORF">Pro02_69180</name>
</gene>
<dbReference type="Proteomes" id="UP000655044">
    <property type="component" value="Unassembled WGS sequence"/>
</dbReference>
<keyword evidence="4" id="KW-1185">Reference proteome</keyword>
<feature type="region of interest" description="Disordered" evidence="1">
    <location>
        <begin position="102"/>
        <end position="133"/>
    </location>
</feature>
<evidence type="ECO:0000256" key="2">
    <source>
        <dbReference type="SAM" id="Phobius"/>
    </source>
</evidence>
<protein>
    <submittedName>
        <fullName evidence="3">Uncharacterized protein</fullName>
    </submittedName>
</protein>
<keyword evidence="2" id="KW-0472">Membrane</keyword>
<reference evidence="3" key="1">
    <citation type="submission" date="2021-01" db="EMBL/GenBank/DDBJ databases">
        <title>Whole genome shotgun sequence of Planobispora rosea NBRC 15558.</title>
        <authorList>
            <person name="Komaki H."/>
            <person name="Tamura T."/>
        </authorList>
    </citation>
    <scope>NUCLEOTIDE SEQUENCE</scope>
    <source>
        <strain evidence="3">NBRC 15558</strain>
    </source>
</reference>
<keyword evidence="2" id="KW-1133">Transmembrane helix</keyword>
<feature type="compositionally biased region" description="Low complexity" evidence="1">
    <location>
        <begin position="102"/>
        <end position="117"/>
    </location>
</feature>
<keyword evidence="2" id="KW-0812">Transmembrane</keyword>
<dbReference type="AlphaFoldDB" id="A0A8J3S9E8"/>
<sequence length="504" mass="53111">MNRSGDGDGAEPMNGSRDGTEPMYGRSEADLVRAFMSAADAAPEPVGNLLGAVERRRVRRTRRRVQSVLAVAAVIVVAGGGTAVARGVFSHRGGEGPILADAAATATATPERSASSTRKPTPSPSAGRAPGADIRPAAEVWPAAVSTIPAKAADGWRYQPITALSATEVLLAAESSFEKVGRLETYDTASGSRTVLTEMPGPEGVEEYFVQSIDAGAAHIVWYGTTPNNGDRWADFWVAPRSGGTARQVGEVTGEQAEVDAVGVTADSVVWSVSGGGVYRMPLGGGTAERIGGTDGLHLVSWPWAADVGERDFQKKQTKLVNLETMQVVEVKAPDGLETFRCGPEWCFGSGSSESNQVIAERPDGSQRRVLPGLHVQGQQDILARNLGLFHVSTVVGRDKRGEEIEDHSVPLIALYDPATGTLAGAGRRDPKGGSYGYGNSSSPSSIVYWDQGEKTVERCKTVDAEDLRRPSGVPTPTGKTRYCETTQEGGGKELTVVNLLAIP</sequence>
<evidence type="ECO:0000256" key="1">
    <source>
        <dbReference type="SAM" id="MobiDB-lite"/>
    </source>
</evidence>
<organism evidence="3 4">
    <name type="scientific">Planobispora rosea</name>
    <dbReference type="NCBI Taxonomy" id="35762"/>
    <lineage>
        <taxon>Bacteria</taxon>
        <taxon>Bacillati</taxon>
        <taxon>Actinomycetota</taxon>
        <taxon>Actinomycetes</taxon>
        <taxon>Streptosporangiales</taxon>
        <taxon>Streptosporangiaceae</taxon>
        <taxon>Planobispora</taxon>
    </lineage>
</organism>
<feature type="region of interest" description="Disordered" evidence="1">
    <location>
        <begin position="1"/>
        <end position="25"/>
    </location>
</feature>
<proteinExistence type="predicted"/>
<feature type="transmembrane region" description="Helical" evidence="2">
    <location>
        <begin position="65"/>
        <end position="89"/>
    </location>
</feature>
<evidence type="ECO:0000313" key="3">
    <source>
        <dbReference type="EMBL" id="GIH88510.1"/>
    </source>
</evidence>
<dbReference type="EMBL" id="BOOI01000082">
    <property type="protein sequence ID" value="GIH88510.1"/>
    <property type="molecule type" value="Genomic_DNA"/>
</dbReference>
<dbReference type="SUPFAM" id="SSF82171">
    <property type="entry name" value="DPP6 N-terminal domain-like"/>
    <property type="match status" value="1"/>
</dbReference>
<comment type="caution">
    <text evidence="3">The sequence shown here is derived from an EMBL/GenBank/DDBJ whole genome shotgun (WGS) entry which is preliminary data.</text>
</comment>
<accession>A0A8J3S9E8</accession>
<evidence type="ECO:0000313" key="4">
    <source>
        <dbReference type="Proteomes" id="UP000655044"/>
    </source>
</evidence>